<dbReference type="SFLD" id="SFLDG01067">
    <property type="entry name" value="SPASM/twitch_domain_containing"/>
    <property type="match status" value="1"/>
</dbReference>
<evidence type="ECO:0000256" key="2">
    <source>
        <dbReference type="ARBA" id="ARBA00022723"/>
    </source>
</evidence>
<proteinExistence type="predicted"/>
<dbReference type="PANTHER" id="PTHR11228:SF35">
    <property type="entry name" value="MOLYBDENUM COFACTOR BIOSYNTHESIS PROTEIN A-RELATED"/>
    <property type="match status" value="1"/>
</dbReference>
<dbReference type="GO" id="GO:0046872">
    <property type="term" value="F:metal ion binding"/>
    <property type="evidence" value="ECO:0007669"/>
    <property type="project" value="UniProtKB-KW"/>
</dbReference>
<dbReference type="SUPFAM" id="SSF102114">
    <property type="entry name" value="Radical SAM enzymes"/>
    <property type="match status" value="1"/>
</dbReference>
<name>A0A382QLJ4_9ZZZZ</name>
<keyword evidence="3" id="KW-0408">Iron</keyword>
<dbReference type="CDD" id="cd21109">
    <property type="entry name" value="SPASM"/>
    <property type="match status" value="1"/>
</dbReference>
<dbReference type="SFLD" id="SFLDS00029">
    <property type="entry name" value="Radical_SAM"/>
    <property type="match status" value="1"/>
</dbReference>
<dbReference type="GO" id="GO:0003824">
    <property type="term" value="F:catalytic activity"/>
    <property type="evidence" value="ECO:0007669"/>
    <property type="project" value="InterPro"/>
</dbReference>
<evidence type="ECO:0000259" key="5">
    <source>
        <dbReference type="PROSITE" id="PS51918"/>
    </source>
</evidence>
<keyword evidence="2" id="KW-0479">Metal-binding</keyword>
<keyword evidence="4" id="KW-0411">Iron-sulfur</keyword>
<dbReference type="PROSITE" id="PS51918">
    <property type="entry name" value="RADICAL_SAM"/>
    <property type="match status" value="1"/>
</dbReference>
<feature type="non-terminal residue" evidence="6">
    <location>
        <position position="317"/>
    </location>
</feature>
<dbReference type="InterPro" id="IPR007197">
    <property type="entry name" value="rSAM"/>
</dbReference>
<evidence type="ECO:0000256" key="4">
    <source>
        <dbReference type="ARBA" id="ARBA00023014"/>
    </source>
</evidence>
<gene>
    <name evidence="6" type="ORF">METZ01_LOCUS338446</name>
</gene>
<dbReference type="Pfam" id="PF04055">
    <property type="entry name" value="Radical_SAM"/>
    <property type="match status" value="1"/>
</dbReference>
<evidence type="ECO:0000256" key="1">
    <source>
        <dbReference type="ARBA" id="ARBA00022691"/>
    </source>
</evidence>
<feature type="domain" description="Radical SAM core" evidence="5">
    <location>
        <begin position="38"/>
        <end position="277"/>
    </location>
</feature>
<organism evidence="6">
    <name type="scientific">marine metagenome</name>
    <dbReference type="NCBI Taxonomy" id="408172"/>
    <lineage>
        <taxon>unclassified sequences</taxon>
        <taxon>metagenomes</taxon>
        <taxon>ecological metagenomes</taxon>
    </lineage>
</organism>
<accession>A0A382QLJ4</accession>
<dbReference type="GO" id="GO:0051536">
    <property type="term" value="F:iron-sulfur cluster binding"/>
    <property type="evidence" value="ECO:0007669"/>
    <property type="project" value="UniProtKB-KW"/>
</dbReference>
<dbReference type="InterPro" id="IPR058240">
    <property type="entry name" value="rSAM_sf"/>
</dbReference>
<dbReference type="Gene3D" id="3.20.20.70">
    <property type="entry name" value="Aldolase class I"/>
    <property type="match status" value="1"/>
</dbReference>
<keyword evidence="1" id="KW-0949">S-adenosyl-L-methionine</keyword>
<dbReference type="InterPro" id="IPR013785">
    <property type="entry name" value="Aldolase_TIM"/>
</dbReference>
<evidence type="ECO:0000313" key="6">
    <source>
        <dbReference type="EMBL" id="SVC85592.1"/>
    </source>
</evidence>
<evidence type="ECO:0000256" key="3">
    <source>
        <dbReference type="ARBA" id="ARBA00023004"/>
    </source>
</evidence>
<dbReference type="EMBL" id="UINC01114931">
    <property type="protein sequence ID" value="SVC85592.1"/>
    <property type="molecule type" value="Genomic_DNA"/>
</dbReference>
<reference evidence="6" key="1">
    <citation type="submission" date="2018-05" db="EMBL/GenBank/DDBJ databases">
        <authorList>
            <person name="Lanie J.A."/>
            <person name="Ng W.-L."/>
            <person name="Kazmierczak K.M."/>
            <person name="Andrzejewski T.M."/>
            <person name="Davidsen T.M."/>
            <person name="Wayne K.J."/>
            <person name="Tettelin H."/>
            <person name="Glass J.I."/>
            <person name="Rusch D."/>
            <person name="Podicherti R."/>
            <person name="Tsui H.-C.T."/>
            <person name="Winkler M.E."/>
        </authorList>
    </citation>
    <scope>NUCLEOTIDE SEQUENCE</scope>
</reference>
<dbReference type="PANTHER" id="PTHR11228">
    <property type="entry name" value="RADICAL SAM DOMAIN PROTEIN"/>
    <property type="match status" value="1"/>
</dbReference>
<dbReference type="InterPro" id="IPR050377">
    <property type="entry name" value="Radical_SAM_PqqE_MftC-like"/>
</dbReference>
<dbReference type="CDD" id="cd01335">
    <property type="entry name" value="Radical_SAM"/>
    <property type="match status" value="1"/>
</dbReference>
<protein>
    <recommendedName>
        <fullName evidence="5">Radical SAM core domain-containing protein</fullName>
    </recommendedName>
</protein>
<dbReference type="AlphaFoldDB" id="A0A382QLJ4"/>
<sequence>MSRLTGVLTKKYAKKEFYSFLNVIKSLEERKNLTEKINTKPFFLYLDPTSYCNLECPFCPTGLRKSDRPSTNMSLSIFKHIIDEIGFDLFHMSFYNWGEPLLNKDFVEMVKYLQQYYITSDVSTNLSFPLGRDKAKELINSGLDRITISVDGASQETYEKYRIGGDLELIFKNMQLLAEEEKSSKNNVEVQWRFLVFKHNQHEIPKAIKIADELGVKIFFQAPHVDPTKFDEWSSTIDQFSATSWPYNDGKKELMSDKQKSTEVVPTRMMKSKLNFKSGCDWLWFTSVINANGSVAPCCITVNQKDDFGILNEGSLS</sequence>